<evidence type="ECO:0000256" key="3">
    <source>
        <dbReference type="ARBA" id="ARBA00022723"/>
    </source>
</evidence>
<dbReference type="GO" id="GO:0008270">
    <property type="term" value="F:zinc ion binding"/>
    <property type="evidence" value="ECO:0007669"/>
    <property type="project" value="UniProtKB-KW"/>
</dbReference>
<keyword evidence="4 6" id="KW-0863">Zinc-finger</keyword>
<evidence type="ECO:0000259" key="7">
    <source>
        <dbReference type="PROSITE" id="PS50089"/>
    </source>
</evidence>
<evidence type="ECO:0000256" key="5">
    <source>
        <dbReference type="ARBA" id="ARBA00022833"/>
    </source>
</evidence>
<dbReference type="InParanoid" id="A0A3Q7F7F1"/>
<comment type="catalytic activity">
    <reaction evidence="1">
        <text>S-ubiquitinyl-[E2 ubiquitin-conjugating enzyme]-L-cysteine + [acceptor protein]-L-lysine = [E2 ubiquitin-conjugating enzyme]-L-cysteine + N(6)-ubiquitinyl-[acceptor protein]-L-lysine.</text>
        <dbReference type="EC" id="2.3.2.27"/>
    </reaction>
</comment>
<dbReference type="AlphaFoldDB" id="A0A3Q7F7F1"/>
<dbReference type="PANTHER" id="PTHR15710">
    <property type="entry name" value="E3 UBIQUITIN-PROTEIN LIGASE PRAJA"/>
    <property type="match status" value="1"/>
</dbReference>
<dbReference type="Pfam" id="PF13639">
    <property type="entry name" value="zf-RING_2"/>
    <property type="match status" value="1"/>
</dbReference>
<proteinExistence type="predicted"/>
<dbReference type="InterPro" id="IPR001841">
    <property type="entry name" value="Znf_RING"/>
</dbReference>
<keyword evidence="3" id="KW-0479">Metal-binding</keyword>
<sequence>MEPSTYSEIHVSPEIVYAIGDSPVDDFNLSINVIVKYAYNNGENTLEEFNCENTCSCKYKSLSWDKIDEMLLGTNFPYQLERVKWINRTENILVANKDDLIKQILEYTHHNIVTYPPQEYLDEIIVNLIFVKQISVNLREFELIKARIVAADREYFADLLWKSVHDKIMRVEQRGSSSLYEEYKCIEYFIENIVNGISVRSMCYDENYERELKESFIEQARKEFRSLPVVRSKIQFLKKVSLSKNHDDALTAEISCSICMENYLPDSEAYNMPCNHNFHFNCIETWILKDPSCPMCRYELPAMETSETKLEV</sequence>
<dbReference type="OMA" id="QILEYTH"/>
<dbReference type="GO" id="GO:0016567">
    <property type="term" value="P:protein ubiquitination"/>
    <property type="evidence" value="ECO:0000318"/>
    <property type="project" value="GO_Central"/>
</dbReference>
<dbReference type="EC" id="2.3.2.27" evidence="2"/>
<dbReference type="PANTHER" id="PTHR15710:SF125">
    <property type="entry name" value="RING-TYPE DOMAIN-CONTAINING PROTEIN"/>
    <property type="match status" value="1"/>
</dbReference>
<keyword evidence="9" id="KW-1185">Reference proteome</keyword>
<dbReference type="GO" id="GO:0005737">
    <property type="term" value="C:cytoplasm"/>
    <property type="evidence" value="ECO:0000318"/>
    <property type="project" value="GO_Central"/>
</dbReference>
<dbReference type="InterPro" id="IPR013083">
    <property type="entry name" value="Znf_RING/FYVE/PHD"/>
</dbReference>
<dbReference type="GO" id="GO:0061630">
    <property type="term" value="F:ubiquitin protein ligase activity"/>
    <property type="evidence" value="ECO:0000318"/>
    <property type="project" value="GO_Central"/>
</dbReference>
<organism evidence="8">
    <name type="scientific">Solanum lycopersicum</name>
    <name type="common">Tomato</name>
    <name type="synonym">Lycopersicon esculentum</name>
    <dbReference type="NCBI Taxonomy" id="4081"/>
    <lineage>
        <taxon>Eukaryota</taxon>
        <taxon>Viridiplantae</taxon>
        <taxon>Streptophyta</taxon>
        <taxon>Embryophyta</taxon>
        <taxon>Tracheophyta</taxon>
        <taxon>Spermatophyta</taxon>
        <taxon>Magnoliopsida</taxon>
        <taxon>eudicotyledons</taxon>
        <taxon>Gunneridae</taxon>
        <taxon>Pentapetalae</taxon>
        <taxon>asterids</taxon>
        <taxon>lamiids</taxon>
        <taxon>Solanales</taxon>
        <taxon>Solanaceae</taxon>
        <taxon>Solanoideae</taxon>
        <taxon>Solaneae</taxon>
        <taxon>Solanum</taxon>
        <taxon>Solanum subgen. Lycopersicon</taxon>
    </lineage>
</organism>
<evidence type="ECO:0000256" key="2">
    <source>
        <dbReference type="ARBA" id="ARBA00012483"/>
    </source>
</evidence>
<dbReference type="SUPFAM" id="SSF57850">
    <property type="entry name" value="RING/U-box"/>
    <property type="match status" value="1"/>
</dbReference>
<reference evidence="8" key="1">
    <citation type="journal article" date="2012" name="Nature">
        <title>The tomato genome sequence provides insights into fleshy fruit evolution.</title>
        <authorList>
            <consortium name="Tomato Genome Consortium"/>
        </authorList>
    </citation>
    <scope>NUCLEOTIDE SEQUENCE [LARGE SCALE GENOMIC DNA]</scope>
    <source>
        <strain evidence="8">cv. Heinz 1706</strain>
    </source>
</reference>
<name>A0A3Q7F7F1_SOLLC</name>
<evidence type="ECO:0000256" key="4">
    <source>
        <dbReference type="ARBA" id="ARBA00022771"/>
    </source>
</evidence>
<protein>
    <recommendedName>
        <fullName evidence="2">RING-type E3 ubiquitin transferase</fullName>
        <ecNumber evidence="2">2.3.2.27</ecNumber>
    </recommendedName>
</protein>
<dbReference type="Proteomes" id="UP000004994">
    <property type="component" value="Chromosome 2"/>
</dbReference>
<dbReference type="PaxDb" id="4081-Solyc02g085270.1.1"/>
<dbReference type="Gene3D" id="3.30.40.10">
    <property type="entry name" value="Zinc/RING finger domain, C3HC4 (zinc finger)"/>
    <property type="match status" value="1"/>
</dbReference>
<dbReference type="SMART" id="SM00184">
    <property type="entry name" value="RING"/>
    <property type="match status" value="1"/>
</dbReference>
<reference evidence="8" key="2">
    <citation type="submission" date="2019-01" db="UniProtKB">
        <authorList>
            <consortium name="EnsemblPlants"/>
        </authorList>
    </citation>
    <scope>IDENTIFICATION</scope>
    <source>
        <strain evidence="8">cv. Heinz 1706</strain>
    </source>
</reference>
<accession>A0A3Q7F7F1</accession>
<dbReference type="PROSITE" id="PS50089">
    <property type="entry name" value="ZF_RING_2"/>
    <property type="match status" value="1"/>
</dbReference>
<evidence type="ECO:0000256" key="6">
    <source>
        <dbReference type="PROSITE-ProRule" id="PRU00175"/>
    </source>
</evidence>
<evidence type="ECO:0000313" key="9">
    <source>
        <dbReference type="Proteomes" id="UP000004994"/>
    </source>
</evidence>
<evidence type="ECO:0000256" key="1">
    <source>
        <dbReference type="ARBA" id="ARBA00000900"/>
    </source>
</evidence>
<keyword evidence="5" id="KW-0862">Zinc</keyword>
<dbReference type="CDD" id="cd16454">
    <property type="entry name" value="RING-H2_PA-TM-RING"/>
    <property type="match status" value="1"/>
</dbReference>
<feature type="domain" description="RING-type" evidence="7">
    <location>
        <begin position="256"/>
        <end position="297"/>
    </location>
</feature>
<evidence type="ECO:0000313" key="8">
    <source>
        <dbReference type="EnsemblPlants" id="Solyc02g085270.1.1.1"/>
    </source>
</evidence>
<dbReference type="Gramene" id="Solyc02g085270.1.1">
    <property type="protein sequence ID" value="Solyc02g085270.1.1.1"/>
    <property type="gene ID" value="Solyc02g085270.1"/>
</dbReference>
<dbReference type="EnsemblPlants" id="Solyc02g085270.1.1">
    <property type="protein sequence ID" value="Solyc02g085270.1.1.1"/>
    <property type="gene ID" value="Solyc02g085270.1"/>
</dbReference>